<keyword evidence="1" id="KW-0812">Transmembrane</keyword>
<accession>A0A1Y1V6S8</accession>
<keyword evidence="1" id="KW-0472">Membrane</keyword>
<reference evidence="2 3" key="1">
    <citation type="submission" date="2016-08" db="EMBL/GenBank/DDBJ databases">
        <title>Genomes of anaerobic fungi encode conserved fungal cellulosomes for biomass hydrolysis.</title>
        <authorList>
            <consortium name="DOE Joint Genome Institute"/>
            <person name="Haitjema C.H."/>
            <person name="Gilmore S.P."/>
            <person name="Henske J.K."/>
            <person name="Solomon K.V."/>
            <person name="De Groot R."/>
            <person name="Kuo A."/>
            <person name="Mondo S.J."/>
            <person name="Salamov A.A."/>
            <person name="Labutti K."/>
            <person name="Zhao Z."/>
            <person name="Chiniquy J."/>
            <person name="Barry K."/>
            <person name="Brewer H.M."/>
            <person name="Purvine S.O."/>
            <person name="Wright A.T."/>
            <person name="Boxma B."/>
            <person name="Van Alen T."/>
            <person name="Hackstein J.H."/>
            <person name="Baker S.E."/>
            <person name="Grigoriev I.V."/>
            <person name="O'Malley M.A."/>
        </authorList>
    </citation>
    <scope>NUCLEOTIDE SEQUENCE [LARGE SCALE GENOMIC DNA]</scope>
    <source>
        <strain evidence="3">finn</strain>
    </source>
</reference>
<gene>
    <name evidence="2" type="ORF">BCR36DRAFT_371493</name>
</gene>
<comment type="caution">
    <text evidence="2">The sequence shown here is derived from an EMBL/GenBank/DDBJ whole genome shotgun (WGS) entry which is preliminary data.</text>
</comment>
<proteinExistence type="predicted"/>
<dbReference type="AlphaFoldDB" id="A0A1Y1V6S8"/>
<feature type="transmembrane region" description="Helical" evidence="1">
    <location>
        <begin position="255"/>
        <end position="272"/>
    </location>
</feature>
<evidence type="ECO:0000256" key="1">
    <source>
        <dbReference type="SAM" id="Phobius"/>
    </source>
</evidence>
<dbReference type="Proteomes" id="UP000193719">
    <property type="component" value="Unassembled WGS sequence"/>
</dbReference>
<feature type="transmembrane region" description="Helical" evidence="1">
    <location>
        <begin position="31"/>
        <end position="57"/>
    </location>
</feature>
<evidence type="ECO:0000313" key="3">
    <source>
        <dbReference type="Proteomes" id="UP000193719"/>
    </source>
</evidence>
<dbReference type="OrthoDB" id="10380795at2759"/>
<reference evidence="2 3" key="2">
    <citation type="submission" date="2016-08" db="EMBL/GenBank/DDBJ databases">
        <title>Pervasive Adenine N6-methylation of Active Genes in Fungi.</title>
        <authorList>
            <consortium name="DOE Joint Genome Institute"/>
            <person name="Mondo S.J."/>
            <person name="Dannebaum R.O."/>
            <person name="Kuo R.C."/>
            <person name="Labutti K."/>
            <person name="Haridas S."/>
            <person name="Kuo A."/>
            <person name="Salamov A."/>
            <person name="Ahrendt S.R."/>
            <person name="Lipzen A."/>
            <person name="Sullivan W."/>
            <person name="Andreopoulos W.B."/>
            <person name="Clum A."/>
            <person name="Lindquist E."/>
            <person name="Daum C."/>
            <person name="Ramamoorthy G.K."/>
            <person name="Gryganskyi A."/>
            <person name="Culley D."/>
            <person name="Magnuson J.K."/>
            <person name="James T.Y."/>
            <person name="O'Malley M.A."/>
            <person name="Stajich J.E."/>
            <person name="Spatafora J.W."/>
            <person name="Visel A."/>
            <person name="Grigoriev I.V."/>
        </authorList>
    </citation>
    <scope>NUCLEOTIDE SEQUENCE [LARGE SCALE GENOMIC DNA]</scope>
    <source>
        <strain evidence="3">finn</strain>
    </source>
</reference>
<dbReference type="EMBL" id="MCFH01000029">
    <property type="protein sequence ID" value="ORX47854.1"/>
    <property type="molecule type" value="Genomic_DNA"/>
</dbReference>
<evidence type="ECO:0000313" key="2">
    <source>
        <dbReference type="EMBL" id="ORX47854.1"/>
    </source>
</evidence>
<keyword evidence="3" id="KW-1185">Reference proteome</keyword>
<protein>
    <submittedName>
        <fullName evidence="2">Uncharacterized protein</fullName>
    </submittedName>
</protein>
<keyword evidence="1" id="KW-1133">Transmembrane helix</keyword>
<organism evidence="2 3">
    <name type="scientific">Piromyces finnis</name>
    <dbReference type="NCBI Taxonomy" id="1754191"/>
    <lineage>
        <taxon>Eukaryota</taxon>
        <taxon>Fungi</taxon>
        <taxon>Fungi incertae sedis</taxon>
        <taxon>Chytridiomycota</taxon>
        <taxon>Chytridiomycota incertae sedis</taxon>
        <taxon>Neocallimastigomycetes</taxon>
        <taxon>Neocallimastigales</taxon>
        <taxon>Neocallimastigaceae</taxon>
        <taxon>Piromyces</taxon>
    </lineage>
</organism>
<name>A0A1Y1V6S8_9FUNG</name>
<sequence length="317" mass="36943">MKNYSTIIKNNPEDNENIEVKKNVFRDNSKIDLFTFIIVTIITAIFMILPLSTIFLIRNHSLGELELIFVSTKRTYYSQAIQTWAHELFYMDSETYRRGEPSAFILEAVNTLESLEKSINKGTYGGKSVDKYQILKPLTQNNGCIRGTGDESTCDSRVYDENYTEQIANSPLDVIISEYIIKTRDFISSFTNNYQEVQYTKEDAQKRLEKLNSNSYIIFHNKIIQEINGHVKKMNEVLVADIINNINTTIKLVDFLHVVSMIFIPLIYFYYFRNFAKRKLREMETLTIVFSNIPRSVCEKSTKIKLFIRHGTLESTF</sequence>